<evidence type="ECO:0000256" key="1">
    <source>
        <dbReference type="SAM" id="MobiDB-lite"/>
    </source>
</evidence>
<feature type="non-terminal residue" evidence="2">
    <location>
        <position position="1"/>
    </location>
</feature>
<organism evidence="2">
    <name type="scientific">marine sediment metagenome</name>
    <dbReference type="NCBI Taxonomy" id="412755"/>
    <lineage>
        <taxon>unclassified sequences</taxon>
        <taxon>metagenomes</taxon>
        <taxon>ecological metagenomes</taxon>
    </lineage>
</organism>
<accession>X1GID8</accession>
<evidence type="ECO:0000313" key="2">
    <source>
        <dbReference type="EMBL" id="GAH44590.1"/>
    </source>
</evidence>
<gene>
    <name evidence="2" type="ORF">S03H2_14537</name>
</gene>
<dbReference type="EMBL" id="BARU01007376">
    <property type="protein sequence ID" value="GAH44590.1"/>
    <property type="molecule type" value="Genomic_DNA"/>
</dbReference>
<comment type="caution">
    <text evidence="2">The sequence shown here is derived from an EMBL/GenBank/DDBJ whole genome shotgun (WGS) entry which is preliminary data.</text>
</comment>
<dbReference type="AlphaFoldDB" id="X1GID8"/>
<protein>
    <submittedName>
        <fullName evidence="2">Uncharacterized protein</fullName>
    </submittedName>
</protein>
<feature type="region of interest" description="Disordered" evidence="1">
    <location>
        <begin position="37"/>
        <end position="56"/>
    </location>
</feature>
<sequence length="56" mass="6423">FDYGLGDVRKARGVWQLMTAPSQEEVHRVIQLMIKYNPNGHKRTRSTQGSRLPGIE</sequence>
<reference evidence="2" key="1">
    <citation type="journal article" date="2014" name="Front. Microbiol.">
        <title>High frequency of phylogenetically diverse reductive dehalogenase-homologous genes in deep subseafloor sedimentary metagenomes.</title>
        <authorList>
            <person name="Kawai M."/>
            <person name="Futagami T."/>
            <person name="Toyoda A."/>
            <person name="Takaki Y."/>
            <person name="Nishi S."/>
            <person name="Hori S."/>
            <person name="Arai W."/>
            <person name="Tsubouchi T."/>
            <person name="Morono Y."/>
            <person name="Uchiyama I."/>
            <person name="Ito T."/>
            <person name="Fujiyama A."/>
            <person name="Inagaki F."/>
            <person name="Takami H."/>
        </authorList>
    </citation>
    <scope>NUCLEOTIDE SEQUENCE</scope>
    <source>
        <strain evidence="2">Expedition CK06-06</strain>
    </source>
</reference>
<proteinExistence type="predicted"/>
<name>X1GID8_9ZZZZ</name>